<protein>
    <submittedName>
        <fullName evidence="1">Phage protein Gp36 family protein</fullName>
    </submittedName>
</protein>
<dbReference type="Proteomes" id="UP001596104">
    <property type="component" value="Unassembled WGS sequence"/>
</dbReference>
<dbReference type="RefSeq" id="WP_377007985.1">
    <property type="nucleotide sequence ID" value="NZ_JBHSLV010000019.1"/>
</dbReference>
<dbReference type="EMBL" id="JBHSLV010000019">
    <property type="protein sequence ID" value="MFC5393067.1"/>
    <property type="molecule type" value="Genomic_DNA"/>
</dbReference>
<keyword evidence="2" id="KW-1185">Reference proteome</keyword>
<evidence type="ECO:0000313" key="1">
    <source>
        <dbReference type="EMBL" id="MFC5393067.1"/>
    </source>
</evidence>
<proteinExistence type="predicted"/>
<organism evidence="1 2">
    <name type="scientific">Bosea vestrisii</name>
    <dbReference type="NCBI Taxonomy" id="151416"/>
    <lineage>
        <taxon>Bacteria</taxon>
        <taxon>Pseudomonadati</taxon>
        <taxon>Pseudomonadota</taxon>
        <taxon>Alphaproteobacteria</taxon>
        <taxon>Hyphomicrobiales</taxon>
        <taxon>Boseaceae</taxon>
        <taxon>Bosea</taxon>
    </lineage>
</organism>
<dbReference type="InterPro" id="IPR009752">
    <property type="entry name" value="Phage_Mu_GpJ"/>
</dbReference>
<comment type="caution">
    <text evidence="1">The sequence shown here is derived from an EMBL/GenBank/DDBJ whole genome shotgun (WGS) entry which is preliminary data.</text>
</comment>
<accession>A0ABW0H749</accession>
<name>A0ABW0H749_9HYPH</name>
<reference evidence="2" key="1">
    <citation type="journal article" date="2019" name="Int. J. Syst. Evol. Microbiol.">
        <title>The Global Catalogue of Microorganisms (GCM) 10K type strain sequencing project: providing services to taxonomists for standard genome sequencing and annotation.</title>
        <authorList>
            <consortium name="The Broad Institute Genomics Platform"/>
            <consortium name="The Broad Institute Genome Sequencing Center for Infectious Disease"/>
            <person name="Wu L."/>
            <person name="Ma J."/>
        </authorList>
    </citation>
    <scope>NUCLEOTIDE SEQUENCE [LARGE SCALE GENOMIC DNA]</scope>
    <source>
        <strain evidence="2">CGMCC 1.16326</strain>
    </source>
</reference>
<sequence>MTILTVAAFVARIGEAEALNLAGQGPRGEETVDATKLTPALDYAHSLMIGKLRARFPEGLPEPTPEILIGIAIDLSIYRLRYKTGDQSGVQDETYRRYQAALKLLDQIAAGEILLTEEERPGSPEPVLVAGEPPRANKILDGWR</sequence>
<gene>
    <name evidence="1" type="ORF">ACFPPC_10530</name>
</gene>
<dbReference type="Pfam" id="PF07030">
    <property type="entry name" value="Phage_Mu_Gp36"/>
    <property type="match status" value="1"/>
</dbReference>
<evidence type="ECO:0000313" key="2">
    <source>
        <dbReference type="Proteomes" id="UP001596104"/>
    </source>
</evidence>